<dbReference type="Pfam" id="PF26410">
    <property type="entry name" value="GH5_mannosidase"/>
    <property type="match status" value="1"/>
</dbReference>
<dbReference type="GO" id="GO:0005576">
    <property type="term" value="C:extracellular region"/>
    <property type="evidence" value="ECO:0007669"/>
    <property type="project" value="UniProtKB-SubCell"/>
</dbReference>
<dbReference type="OrthoDB" id="406631at2759"/>
<dbReference type="InterPro" id="IPR017853">
    <property type="entry name" value="GH"/>
</dbReference>
<dbReference type="GO" id="GO:0046355">
    <property type="term" value="P:mannan catabolic process"/>
    <property type="evidence" value="ECO:0007669"/>
    <property type="project" value="UniProtKB-ARBA"/>
</dbReference>
<dbReference type="EC" id="3.2.1.78" evidence="4"/>
<dbReference type="EMBL" id="SGPK01000042">
    <property type="protein sequence ID" value="THH10210.1"/>
    <property type="molecule type" value="Genomic_DNA"/>
</dbReference>
<organism evidence="12 13">
    <name type="scientific">Phellinidium pouzarii</name>
    <dbReference type="NCBI Taxonomy" id="167371"/>
    <lineage>
        <taxon>Eukaryota</taxon>
        <taxon>Fungi</taxon>
        <taxon>Dikarya</taxon>
        <taxon>Basidiomycota</taxon>
        <taxon>Agaricomycotina</taxon>
        <taxon>Agaricomycetes</taxon>
        <taxon>Hymenochaetales</taxon>
        <taxon>Hymenochaetaceae</taxon>
        <taxon>Phellinidium</taxon>
    </lineage>
</organism>
<evidence type="ECO:0000313" key="12">
    <source>
        <dbReference type="EMBL" id="THH10210.1"/>
    </source>
</evidence>
<evidence type="ECO:0000256" key="6">
    <source>
        <dbReference type="ARBA" id="ARBA00022729"/>
    </source>
</evidence>
<evidence type="ECO:0000313" key="13">
    <source>
        <dbReference type="Proteomes" id="UP000308199"/>
    </source>
</evidence>
<dbReference type="Gene3D" id="3.20.20.80">
    <property type="entry name" value="Glycosidases"/>
    <property type="match status" value="1"/>
</dbReference>
<comment type="similarity">
    <text evidence="3">Belongs to the glycosyl hydrolase 5 (cellulase A) family.</text>
</comment>
<evidence type="ECO:0000256" key="4">
    <source>
        <dbReference type="ARBA" id="ARBA00012706"/>
    </source>
</evidence>
<evidence type="ECO:0000256" key="3">
    <source>
        <dbReference type="ARBA" id="ARBA00005641"/>
    </source>
</evidence>
<evidence type="ECO:0000256" key="7">
    <source>
        <dbReference type="ARBA" id="ARBA00022801"/>
    </source>
</evidence>
<feature type="compositionally biased region" description="Polar residues" evidence="9">
    <location>
        <begin position="548"/>
        <end position="583"/>
    </location>
</feature>
<evidence type="ECO:0000256" key="1">
    <source>
        <dbReference type="ARBA" id="ARBA00001678"/>
    </source>
</evidence>
<comment type="subcellular location">
    <subcellularLocation>
        <location evidence="2">Secreted</location>
    </subcellularLocation>
</comment>
<comment type="catalytic activity">
    <reaction evidence="1">
        <text>Random hydrolysis of (1-&gt;4)-beta-D-mannosidic linkages in mannans, galactomannans and glucomannans.</text>
        <dbReference type="EC" id="3.2.1.78"/>
    </reaction>
</comment>
<evidence type="ECO:0000256" key="2">
    <source>
        <dbReference type="ARBA" id="ARBA00004613"/>
    </source>
</evidence>
<evidence type="ECO:0000256" key="9">
    <source>
        <dbReference type="SAM" id="MobiDB-lite"/>
    </source>
</evidence>
<dbReference type="SUPFAM" id="SSF51445">
    <property type="entry name" value="(Trans)glycosidases"/>
    <property type="match status" value="1"/>
</dbReference>
<proteinExistence type="inferred from homology"/>
<dbReference type="InterPro" id="IPR001547">
    <property type="entry name" value="Glyco_hydro_5"/>
</dbReference>
<feature type="chain" id="PRO_5020950269" description="mannan endo-1,4-beta-mannosidase" evidence="10">
    <location>
        <begin position="27"/>
        <end position="600"/>
    </location>
</feature>
<dbReference type="InterPro" id="IPR045053">
    <property type="entry name" value="MAN-like"/>
</dbReference>
<feature type="region of interest" description="Disordered" evidence="9">
    <location>
        <begin position="548"/>
        <end position="586"/>
    </location>
</feature>
<evidence type="ECO:0000256" key="10">
    <source>
        <dbReference type="SAM" id="SignalP"/>
    </source>
</evidence>
<evidence type="ECO:0000256" key="5">
    <source>
        <dbReference type="ARBA" id="ARBA00022525"/>
    </source>
</evidence>
<dbReference type="AlphaFoldDB" id="A0A4S4LJW1"/>
<protein>
    <recommendedName>
        <fullName evidence="4">mannan endo-1,4-beta-mannosidase</fullName>
        <ecNumber evidence="4">3.2.1.78</ecNumber>
    </recommendedName>
</protein>
<keyword evidence="13" id="KW-1185">Reference proteome</keyword>
<feature type="domain" description="Glycoside hydrolase family 5" evidence="11">
    <location>
        <begin position="197"/>
        <end position="310"/>
    </location>
</feature>
<keyword evidence="7" id="KW-0378">Hydrolase</keyword>
<keyword evidence="5" id="KW-0964">Secreted</keyword>
<sequence>MRSARLWSLAAAVLAVGASSPAPTKTKRWDQGFVTIENGQFIRNGEPFTFVGTNAYWLPSLNSEVDINKTIHNIAAAGIKVIRTWAFNGGHLSPFCSLAFLIWSLCPICARTSADVDTIPTNGTWFQLIQNGTTLINNGTNGLQKLDKVVQLAEEAGVLLILSLTNNWNPLPLIDNTTIVPVDGSSLARRDVTLGTNNTLPRNTLSNDFGGMDAYVRGFSQNKQHDEFYLNNTIVDIFKNYTTEIVSRYVNSPAVLSWELANDPRCNSSIAASPVCNTTTVTNWHATVAAHVASIDPNHLVSSGVHGFACADCSKSFPIAPKPSVSAAPGRRSKRSVKPFTNERLLAEVKEKRKKTREIKKREMLSKGDGLRIRGRWIASRQADPSVSSSVGAAFDGSSGVDSQDILNIPTIGFGAFQLFPDQNNYAVPGESDPNLPAFNNTVEEGVAWIQLQAQLAQQVGKPTVLTAFGLVSNDNAPFFVPFNTTIAPFNNTVPLNSTASLRRRDSATTSFGVSNAEEDDAYTQWVTAAATSGISGALQYQANGLTENDSSTVDQNNDESSTVPNSPNTGSSPNDGYQSAPTGSDGVASVLTSLTSLFS</sequence>
<name>A0A4S4LJW1_9AGAM</name>
<keyword evidence="6 10" id="KW-0732">Signal</keyword>
<reference evidence="12 13" key="1">
    <citation type="submission" date="2019-02" db="EMBL/GenBank/DDBJ databases">
        <title>Genome sequencing of the rare red list fungi Phellinidium pouzarii.</title>
        <authorList>
            <person name="Buettner E."/>
            <person name="Kellner H."/>
        </authorList>
    </citation>
    <scope>NUCLEOTIDE SEQUENCE [LARGE SCALE GENOMIC DNA]</scope>
    <source>
        <strain evidence="12 13">DSM 108285</strain>
    </source>
</reference>
<keyword evidence="8" id="KW-0326">Glycosidase</keyword>
<dbReference type="PANTHER" id="PTHR31451:SF39">
    <property type="entry name" value="MANNAN ENDO-1,4-BETA-MANNOSIDASE 1"/>
    <property type="match status" value="1"/>
</dbReference>
<dbReference type="GO" id="GO:0016985">
    <property type="term" value="F:mannan endo-1,4-beta-mannosidase activity"/>
    <property type="evidence" value="ECO:0007669"/>
    <property type="project" value="UniProtKB-EC"/>
</dbReference>
<comment type="caution">
    <text evidence="12">The sequence shown here is derived from an EMBL/GenBank/DDBJ whole genome shotgun (WGS) entry which is preliminary data.</text>
</comment>
<evidence type="ECO:0000259" key="11">
    <source>
        <dbReference type="Pfam" id="PF26410"/>
    </source>
</evidence>
<evidence type="ECO:0000256" key="8">
    <source>
        <dbReference type="ARBA" id="ARBA00023295"/>
    </source>
</evidence>
<gene>
    <name evidence="12" type="ORF">EW145_g1499</name>
</gene>
<accession>A0A4S4LJW1</accession>
<feature type="signal peptide" evidence="10">
    <location>
        <begin position="1"/>
        <end position="26"/>
    </location>
</feature>
<dbReference type="PANTHER" id="PTHR31451">
    <property type="match status" value="1"/>
</dbReference>
<dbReference type="Proteomes" id="UP000308199">
    <property type="component" value="Unassembled WGS sequence"/>
</dbReference>